<name>A0ABU6R9D9_9FABA</name>
<dbReference type="EMBL" id="JASCZI010030282">
    <property type="protein sequence ID" value="MED6120570.1"/>
    <property type="molecule type" value="Genomic_DNA"/>
</dbReference>
<dbReference type="Proteomes" id="UP001341840">
    <property type="component" value="Unassembled WGS sequence"/>
</dbReference>
<evidence type="ECO:0000313" key="1">
    <source>
        <dbReference type="EMBL" id="MED6120570.1"/>
    </source>
</evidence>
<reference evidence="1 2" key="1">
    <citation type="journal article" date="2023" name="Plants (Basel)">
        <title>Bridging the Gap: Combining Genomics and Transcriptomics Approaches to Understand Stylosanthes scabra, an Orphan Legume from the Brazilian Caatinga.</title>
        <authorList>
            <person name="Ferreira-Neto J.R.C."/>
            <person name="da Silva M.D."/>
            <person name="Binneck E."/>
            <person name="de Melo N.F."/>
            <person name="da Silva R.H."/>
            <person name="de Melo A.L.T.M."/>
            <person name="Pandolfi V."/>
            <person name="Bustamante F.O."/>
            <person name="Brasileiro-Vidal A.C."/>
            <person name="Benko-Iseppon A.M."/>
        </authorList>
    </citation>
    <scope>NUCLEOTIDE SEQUENCE [LARGE SCALE GENOMIC DNA]</scope>
    <source>
        <tissue evidence="1">Leaves</tissue>
    </source>
</reference>
<accession>A0ABU6R9D9</accession>
<evidence type="ECO:0000313" key="2">
    <source>
        <dbReference type="Proteomes" id="UP001341840"/>
    </source>
</evidence>
<comment type="caution">
    <text evidence="1">The sequence shown here is derived from an EMBL/GenBank/DDBJ whole genome shotgun (WGS) entry which is preliminary data.</text>
</comment>
<keyword evidence="2" id="KW-1185">Reference proteome</keyword>
<sequence length="204" mass="22410">MIVGDGPLLEKPMNVNLENVLCGERDDSGDLVGNWNAGKTVDEVTVRSQREGDVMDWTCPHEKGCETSQPVVQLVNQMGEEDLVRNHLFGEVEDKGGNVSYNSCPYTPGFGPCGNGAHAHNDMMVQTNEVNVDPNTGVDPKPRLIIDFSSYSQVIDVVEPQTHECGEIEKTRKLFEEGGLVFHAGCEGFLAKNLDSTTEQRDDQ</sequence>
<proteinExistence type="predicted"/>
<gene>
    <name evidence="1" type="ORF">PIB30_022087</name>
</gene>
<organism evidence="1 2">
    <name type="scientific">Stylosanthes scabra</name>
    <dbReference type="NCBI Taxonomy" id="79078"/>
    <lineage>
        <taxon>Eukaryota</taxon>
        <taxon>Viridiplantae</taxon>
        <taxon>Streptophyta</taxon>
        <taxon>Embryophyta</taxon>
        <taxon>Tracheophyta</taxon>
        <taxon>Spermatophyta</taxon>
        <taxon>Magnoliopsida</taxon>
        <taxon>eudicotyledons</taxon>
        <taxon>Gunneridae</taxon>
        <taxon>Pentapetalae</taxon>
        <taxon>rosids</taxon>
        <taxon>fabids</taxon>
        <taxon>Fabales</taxon>
        <taxon>Fabaceae</taxon>
        <taxon>Papilionoideae</taxon>
        <taxon>50 kb inversion clade</taxon>
        <taxon>dalbergioids sensu lato</taxon>
        <taxon>Dalbergieae</taxon>
        <taxon>Pterocarpus clade</taxon>
        <taxon>Stylosanthes</taxon>
    </lineage>
</organism>
<protein>
    <submittedName>
        <fullName evidence="1">Uncharacterized protein</fullName>
    </submittedName>
</protein>